<feature type="site" description="Interaction with DNA" evidence="7">
    <location>
        <position position="510"/>
    </location>
</feature>
<dbReference type="InterPro" id="IPR013506">
    <property type="entry name" value="Topo_IIA_bsu_dom2"/>
</dbReference>
<dbReference type="InterPro" id="IPR003594">
    <property type="entry name" value="HATPase_dom"/>
</dbReference>
<dbReference type="Gene3D" id="3.30.230.10">
    <property type="match status" value="1"/>
</dbReference>
<evidence type="ECO:0000313" key="10">
    <source>
        <dbReference type="EMBL" id="CAK8054053.1"/>
    </source>
</evidence>
<organism evidence="10 11">
    <name type="scientific">Eupransor demetentiae</name>
    <dbReference type="NCBI Taxonomy" id="3109584"/>
    <lineage>
        <taxon>Bacteria</taxon>
        <taxon>Bacillati</taxon>
        <taxon>Bacillota</taxon>
        <taxon>Bacilli</taxon>
        <taxon>Lactobacillales</taxon>
        <taxon>Lactobacillaceae</taxon>
        <taxon>Eupransor</taxon>
    </lineage>
</organism>
<evidence type="ECO:0000256" key="2">
    <source>
        <dbReference type="ARBA" id="ARBA00001946"/>
    </source>
</evidence>
<keyword evidence="11" id="KW-1185">Reference proteome</keyword>
<dbReference type="InterPro" id="IPR013760">
    <property type="entry name" value="Topo_IIA-like_dom_sf"/>
</dbReference>
<dbReference type="SMART" id="SM00387">
    <property type="entry name" value="HATPase_c"/>
    <property type="match status" value="1"/>
</dbReference>
<keyword evidence="5 7" id="KW-0238">DNA-binding</keyword>
<comment type="subunit">
    <text evidence="7">Heterotetramer composed of ParC and ParE.</text>
</comment>
<keyword evidence="3" id="KW-0479">Metal-binding</keyword>
<dbReference type="CDD" id="cd16928">
    <property type="entry name" value="HATPase_GyrB-like"/>
    <property type="match status" value="1"/>
</dbReference>
<evidence type="ECO:0000256" key="6">
    <source>
        <dbReference type="ARBA" id="ARBA00023235"/>
    </source>
</evidence>
<keyword evidence="7" id="KW-0799">Topoisomerase</keyword>
<dbReference type="CDD" id="cd00822">
    <property type="entry name" value="TopoII_Trans_DNA_gyrase"/>
    <property type="match status" value="1"/>
</dbReference>
<feature type="domain" description="Toprim" evidence="9">
    <location>
        <begin position="424"/>
        <end position="538"/>
    </location>
</feature>
<dbReference type="NCBIfam" id="NF004189">
    <property type="entry name" value="PRK05644.1"/>
    <property type="match status" value="1"/>
</dbReference>
<gene>
    <name evidence="7" type="primary">parE</name>
    <name evidence="10" type="ORF">R54876_GBNLAHCA_00613</name>
</gene>
<dbReference type="Pfam" id="PF00986">
    <property type="entry name" value="DNA_gyraseB_C"/>
    <property type="match status" value="1"/>
</dbReference>
<feature type="region of interest" description="Disordered" evidence="8">
    <location>
        <begin position="387"/>
        <end position="415"/>
    </location>
</feature>
<dbReference type="EC" id="5.6.2.2" evidence="7"/>
<evidence type="ECO:0000256" key="8">
    <source>
        <dbReference type="SAM" id="MobiDB-lite"/>
    </source>
</evidence>
<dbReference type="InterPro" id="IPR018522">
    <property type="entry name" value="TopoIIA_CS"/>
</dbReference>
<dbReference type="InterPro" id="IPR002288">
    <property type="entry name" value="DNA_gyrase_B_C"/>
</dbReference>
<feature type="site" description="Interaction with DNA" evidence="7">
    <location>
        <position position="458"/>
    </location>
</feature>
<dbReference type="InterPro" id="IPR036890">
    <property type="entry name" value="HATPase_C_sf"/>
</dbReference>
<dbReference type="PROSITE" id="PS00177">
    <property type="entry name" value="TOPOISOMERASE_II"/>
    <property type="match status" value="1"/>
</dbReference>
<name>A0ABM9N4F7_9LACO</name>
<dbReference type="Gene3D" id="3.40.50.670">
    <property type="match status" value="1"/>
</dbReference>
<dbReference type="PROSITE" id="PS50880">
    <property type="entry name" value="TOPRIM"/>
    <property type="match status" value="1"/>
</dbReference>
<feature type="binding site" evidence="7">
    <location>
        <position position="7"/>
    </location>
    <ligand>
        <name>ATP</name>
        <dbReference type="ChEBI" id="CHEBI:30616"/>
    </ligand>
</feature>
<dbReference type="SUPFAM" id="SSF56719">
    <property type="entry name" value="Type II DNA topoisomerase"/>
    <property type="match status" value="1"/>
</dbReference>
<feature type="site" description="Interaction with DNA" evidence="7">
    <location>
        <position position="625"/>
    </location>
</feature>
<keyword evidence="7" id="KW-0547">Nucleotide-binding</keyword>
<dbReference type="HAMAP" id="MF_00939">
    <property type="entry name" value="ParE_type2"/>
    <property type="match status" value="1"/>
</dbReference>
<evidence type="ECO:0000256" key="3">
    <source>
        <dbReference type="ARBA" id="ARBA00022723"/>
    </source>
</evidence>
<evidence type="ECO:0000259" key="9">
    <source>
        <dbReference type="PROSITE" id="PS50880"/>
    </source>
</evidence>
<keyword evidence="6 7" id="KW-0413">Isomerase</keyword>
<dbReference type="NCBIfam" id="TIGR01058">
    <property type="entry name" value="parE_Gpos"/>
    <property type="match status" value="1"/>
</dbReference>
<evidence type="ECO:0000313" key="11">
    <source>
        <dbReference type="Proteomes" id="UP001314241"/>
    </source>
</evidence>
<dbReference type="InterPro" id="IPR006171">
    <property type="entry name" value="TOPRIM_dom"/>
</dbReference>
<dbReference type="InterPro" id="IPR013759">
    <property type="entry name" value="Topo_IIA_B_C"/>
</dbReference>
<accession>A0ABM9N4F7</accession>
<dbReference type="Pfam" id="PF02518">
    <property type="entry name" value="HATPase_c"/>
    <property type="match status" value="1"/>
</dbReference>
<comment type="similarity">
    <text evidence="7">Belongs to the type II topoisomerase family. ParE type 2 subfamily.</text>
</comment>
<dbReference type="SMART" id="SM00433">
    <property type="entry name" value="TOP2c"/>
    <property type="match status" value="1"/>
</dbReference>
<evidence type="ECO:0000256" key="4">
    <source>
        <dbReference type="ARBA" id="ARBA00022842"/>
    </source>
</evidence>
<comment type="catalytic activity">
    <reaction evidence="1 7">
        <text>ATP-dependent breakage, passage and rejoining of double-stranded DNA.</text>
        <dbReference type="EC" id="5.6.2.2"/>
    </reaction>
</comment>
<dbReference type="InterPro" id="IPR001241">
    <property type="entry name" value="Topo_IIA"/>
</dbReference>
<evidence type="ECO:0000256" key="5">
    <source>
        <dbReference type="ARBA" id="ARBA00023125"/>
    </source>
</evidence>
<dbReference type="RefSeq" id="WP_349641596.1">
    <property type="nucleotide sequence ID" value="NZ_CAWVOH010000001.1"/>
</dbReference>
<feature type="binding site" evidence="7">
    <location>
        <position position="47"/>
    </location>
    <ligand>
        <name>ATP</name>
        <dbReference type="ChEBI" id="CHEBI:30616"/>
    </ligand>
</feature>
<sequence length="700" mass="77028">MAKNNHYDSDSIKILEGLEAVRKRPGMYIGSTDGRGLHHLVYEIVDNAVDEALGGFGNEIKVTIHEDNSVTVQDFGRGMPVGMHSSGKPTPEVILTVLHAGGKFGQGGYSTSGGLHGVGSSVVNALSESLEVDIVRDGHRWVENFVDGGQPVGTLVDKGAVKGSTGTTVTFKPDPKIFSTTIFKFDTLSERLREAAFLMSGVKFVLTDERVDPVRQEVYHYDHGLRAFVDFLNEDKAALGPVMTFEGEEEGIVVDVAAQYNDGYSETLLSFVNNVRTQDGGTHEMGFRSAWTKAFNEYARRVHLLKDKDKNLEGSDVREGLSAVISLRVPEDLLQFEGQTKDKLGTVEARGVVDSVVNETLGRFLLENGDFGQKIVRKSLRAREAREAARKAREESRTGKSKGKKDRLLSGKLAPAQSKNADKNELFLVEGDSAGGSAKQGRDRKFQAILPLRGKVLNTEKAKLADILKNEEISTMIYAIGAGVGPDFNIKDAAFDKVIIMTDADDDGAHIQTLLLTFFYKYMRPLIEAGRVYIALPPLYRITYSSKKKADDFAWTNDELASITEKSTGNYKLSRFKGLGEMDADLLWETTMAPESRTLIRVKIDDAVLAEKRVSTLMGDKVDPRRKWIEANVSFTMEEDGSILDNVEGDGKHADVFEKVMQGESPADAVEDEEAPAKKPVAKSKKKQGPDDQVENLDLF</sequence>
<dbReference type="SUPFAM" id="SSF54211">
    <property type="entry name" value="Ribosomal protein S5 domain 2-like"/>
    <property type="match status" value="1"/>
</dbReference>
<evidence type="ECO:0000256" key="7">
    <source>
        <dbReference type="HAMAP-Rule" id="MF_00939"/>
    </source>
</evidence>
<proteinExistence type="inferred from homology"/>
<dbReference type="InterPro" id="IPR020568">
    <property type="entry name" value="Ribosomal_Su5_D2-typ_SF"/>
</dbReference>
<feature type="binding site" evidence="7">
    <location>
        <position position="341"/>
    </location>
    <ligand>
        <name>ATP</name>
        <dbReference type="ChEBI" id="CHEBI:30616"/>
    </ligand>
</feature>
<comment type="caution">
    <text evidence="10">The sequence shown here is derived from an EMBL/GenBank/DDBJ whole genome shotgun (WGS) entry which is preliminary data.</text>
</comment>
<dbReference type="Gene3D" id="3.30.565.10">
    <property type="entry name" value="Histidine kinase-like ATPase, C-terminal domain"/>
    <property type="match status" value="1"/>
</dbReference>
<reference evidence="10 11" key="1">
    <citation type="submission" date="2024-01" db="EMBL/GenBank/DDBJ databases">
        <authorList>
            <person name="Botero Cardona J."/>
        </authorList>
    </citation>
    <scope>NUCLEOTIDE SEQUENCE [LARGE SCALE GENOMIC DNA]</scope>
    <source>
        <strain evidence="10 11">LMG 33000</strain>
    </source>
</reference>
<dbReference type="InterPro" id="IPR014721">
    <property type="entry name" value="Ribsml_uS5_D2-typ_fold_subgr"/>
</dbReference>
<dbReference type="PANTHER" id="PTHR45866:SF12">
    <property type="entry name" value="DNA TOPOISOMERASE 4 SUBUNIT B"/>
    <property type="match status" value="1"/>
</dbReference>
<dbReference type="EMBL" id="CAWVOH010000001">
    <property type="protein sequence ID" value="CAK8054053.1"/>
    <property type="molecule type" value="Genomic_DNA"/>
</dbReference>
<feature type="binding site" evidence="7">
    <location>
        <begin position="114"/>
        <end position="120"/>
    </location>
    <ligand>
        <name>ATP</name>
        <dbReference type="ChEBI" id="CHEBI:30616"/>
    </ligand>
</feature>
<dbReference type="InterPro" id="IPR000565">
    <property type="entry name" value="Topo_IIA_B"/>
</dbReference>
<dbReference type="PRINTS" id="PR00418">
    <property type="entry name" value="TPI2FAMILY"/>
</dbReference>
<dbReference type="PRINTS" id="PR01159">
    <property type="entry name" value="DNAGYRASEB"/>
</dbReference>
<feature type="binding site" evidence="7">
    <location>
        <position position="74"/>
    </location>
    <ligand>
        <name>ATP</name>
        <dbReference type="ChEBI" id="CHEBI:30616"/>
    </ligand>
</feature>
<dbReference type="SUPFAM" id="SSF55874">
    <property type="entry name" value="ATPase domain of HSP90 chaperone/DNA topoisomerase II/histidine kinase"/>
    <property type="match status" value="1"/>
</dbReference>
<evidence type="ECO:0000256" key="1">
    <source>
        <dbReference type="ARBA" id="ARBA00000185"/>
    </source>
</evidence>
<feature type="region of interest" description="Disordered" evidence="8">
    <location>
        <begin position="662"/>
        <end position="700"/>
    </location>
</feature>
<dbReference type="PANTHER" id="PTHR45866">
    <property type="entry name" value="DNA GYRASE/TOPOISOMERASE SUBUNIT B"/>
    <property type="match status" value="1"/>
</dbReference>
<keyword evidence="7" id="KW-0067">ATP-binding</keyword>
<protein>
    <recommendedName>
        <fullName evidence="7">DNA topoisomerase 4 subunit B</fullName>
        <ecNumber evidence="7">5.6.2.2</ecNumber>
    </recommendedName>
    <alternativeName>
        <fullName evidence="7">Topoisomerase IV subunit B</fullName>
    </alternativeName>
</protein>
<dbReference type="Pfam" id="PF00204">
    <property type="entry name" value="DNA_gyraseB"/>
    <property type="match status" value="1"/>
</dbReference>
<dbReference type="Pfam" id="PF01751">
    <property type="entry name" value="Toprim"/>
    <property type="match status" value="1"/>
</dbReference>
<dbReference type="Proteomes" id="UP001314241">
    <property type="component" value="Unassembled WGS sequence"/>
</dbReference>
<comment type="function">
    <text evidence="7">Topoisomerase IV is essential for chromosome segregation. It relaxes supercoiled DNA. Performs the decatenation events required during the replication of a circular DNA molecule.</text>
</comment>
<comment type="cofactor">
    <cofactor evidence="2">
        <name>Mg(2+)</name>
        <dbReference type="ChEBI" id="CHEBI:18420"/>
    </cofactor>
</comment>
<dbReference type="InterPro" id="IPR005740">
    <property type="entry name" value="ParE_type2"/>
</dbReference>
<keyword evidence="4" id="KW-0460">Magnesium</keyword>
<feature type="compositionally biased region" description="Basic and acidic residues" evidence="8">
    <location>
        <begin position="387"/>
        <end position="398"/>
    </location>
</feature>